<keyword evidence="3 5" id="KW-0131">Cell cycle</keyword>
<proteinExistence type="inferred from homology"/>
<feature type="domain" description="Sporulation regulator WhiA C-terminal" evidence="7">
    <location>
        <begin position="221"/>
        <end position="303"/>
    </location>
</feature>
<evidence type="ECO:0000256" key="5">
    <source>
        <dbReference type="HAMAP-Rule" id="MF_01420"/>
    </source>
</evidence>
<dbReference type="Gene3D" id="3.10.28.10">
    <property type="entry name" value="Homing endonucleases"/>
    <property type="match status" value="1"/>
</dbReference>
<evidence type="ECO:0000313" key="11">
    <source>
        <dbReference type="Proteomes" id="UP000272015"/>
    </source>
</evidence>
<dbReference type="Pfam" id="PF14527">
    <property type="entry name" value="LAGLIDADG_WhiA"/>
    <property type="match status" value="1"/>
</dbReference>
<dbReference type="Pfam" id="PF10298">
    <property type="entry name" value="WhiA_N"/>
    <property type="match status" value="1"/>
</dbReference>
<comment type="caution">
    <text evidence="10">The sequence shown here is derived from an EMBL/GenBank/DDBJ whole genome shotgun (WGS) entry which is preliminary data.</text>
</comment>
<dbReference type="InterPro" id="IPR018478">
    <property type="entry name" value="Sporu_reg_WhiA_N_dom"/>
</dbReference>
<keyword evidence="2 5" id="KW-0238">DNA-binding</keyword>
<dbReference type="RefSeq" id="WP_119975570.1">
    <property type="nucleotide sequence ID" value="NZ_JBHSQA010000008.1"/>
</dbReference>
<dbReference type="AlphaFoldDB" id="A0A3A5MCC6"/>
<evidence type="ECO:0000259" key="7">
    <source>
        <dbReference type="Pfam" id="PF02650"/>
    </source>
</evidence>
<comment type="function">
    <text evidence="5">Involved in cell division and chromosome segregation.</text>
</comment>
<evidence type="ECO:0000256" key="6">
    <source>
        <dbReference type="SAM" id="MobiDB-lite"/>
    </source>
</evidence>
<dbReference type="PANTHER" id="PTHR37307">
    <property type="entry name" value="CELL DIVISION PROTEIN WHIA-RELATED"/>
    <property type="match status" value="1"/>
</dbReference>
<name>A0A3A5MCC6_9MICO</name>
<dbReference type="NCBIfam" id="TIGR00647">
    <property type="entry name" value="DNA_bind_WhiA"/>
    <property type="match status" value="1"/>
</dbReference>
<evidence type="ECO:0000256" key="2">
    <source>
        <dbReference type="ARBA" id="ARBA00023125"/>
    </source>
</evidence>
<dbReference type="InterPro" id="IPR039518">
    <property type="entry name" value="WhiA_LAGLIDADG_dom"/>
</dbReference>
<keyword evidence="11" id="KW-1185">Reference proteome</keyword>
<dbReference type="InterPro" id="IPR003802">
    <property type="entry name" value="Sporulation_regulator_WhiA"/>
</dbReference>
<dbReference type="HAMAP" id="MF_01420">
    <property type="entry name" value="HTH_type_WhiA"/>
    <property type="match status" value="1"/>
</dbReference>
<reference evidence="10 11" key="1">
    <citation type="submission" date="2018-09" db="EMBL/GenBank/DDBJ databases">
        <title>Novel species of Cryobacterium.</title>
        <authorList>
            <person name="Liu Q."/>
            <person name="Xin Y.-H."/>
        </authorList>
    </citation>
    <scope>NUCLEOTIDE SEQUENCE [LARGE SCALE GENOMIC DNA]</scope>
    <source>
        <strain evidence="10 11">Hh39</strain>
    </source>
</reference>
<accession>A0A3A5MCC6</accession>
<dbReference type="GO" id="GO:0051301">
    <property type="term" value="P:cell division"/>
    <property type="evidence" value="ECO:0007669"/>
    <property type="project" value="UniProtKB-UniRule"/>
</dbReference>
<sequence length="329" mass="35815">MALTADVKNELSSVLVSKTTVRAAELATILRFSGGLHMINTRIAIESELDTPQIVRRVRKDLTELYGVRSAVQVQPASGVRRTDRYLVQVIEGGETLARQTGLLDARRRPIRGLPNRLTTGSKEEIAAIWRGAFIAHGSLTDPGRSAALEVVCPGNEAAMALVGVAGRLGIAAKAREVRGVHRVVIRDGDAIAAMLKVMGAQETVQSWEKMRQRREVRATANRLVNFDDANLRRSAEAAVAACARVQRAMDILGAEIPEHLRYAGELRLNNRESSLDELGHHADPPMTKDAVAGRIRRLLAMADKKAADEGIPGTEPHYPAHADEPQMT</sequence>
<dbReference type="InterPro" id="IPR027434">
    <property type="entry name" value="Homing_endonucl"/>
</dbReference>
<dbReference type="FunFam" id="3.10.28.10:FF:000001">
    <property type="entry name" value="Probable cell division protein WhiA"/>
    <property type="match status" value="1"/>
</dbReference>
<keyword evidence="1 5" id="KW-0132">Cell division</keyword>
<dbReference type="PANTHER" id="PTHR37307:SF1">
    <property type="entry name" value="CELL DIVISION PROTEIN WHIA-RELATED"/>
    <property type="match status" value="1"/>
</dbReference>
<evidence type="ECO:0000256" key="3">
    <source>
        <dbReference type="ARBA" id="ARBA00023306"/>
    </source>
</evidence>
<evidence type="ECO:0000259" key="9">
    <source>
        <dbReference type="Pfam" id="PF14527"/>
    </source>
</evidence>
<feature type="compositionally biased region" description="Basic and acidic residues" evidence="6">
    <location>
        <begin position="319"/>
        <end position="329"/>
    </location>
</feature>
<dbReference type="GO" id="GO:0043937">
    <property type="term" value="P:regulation of sporulation"/>
    <property type="evidence" value="ECO:0007669"/>
    <property type="project" value="InterPro"/>
</dbReference>
<dbReference type="Pfam" id="PF02650">
    <property type="entry name" value="HTH_WhiA"/>
    <property type="match status" value="1"/>
</dbReference>
<feature type="domain" description="Sporulation transcription regulator WhiA N-terminal" evidence="8">
    <location>
        <begin position="21"/>
        <end position="104"/>
    </location>
</feature>
<dbReference type="OrthoDB" id="5197218at2"/>
<dbReference type="EMBL" id="QZVS01000091">
    <property type="protein sequence ID" value="RJT87142.1"/>
    <property type="molecule type" value="Genomic_DNA"/>
</dbReference>
<dbReference type="Proteomes" id="UP000272015">
    <property type="component" value="Unassembled WGS sequence"/>
</dbReference>
<protein>
    <recommendedName>
        <fullName evidence="4 5">Probable cell division protein WhiA</fullName>
    </recommendedName>
</protein>
<evidence type="ECO:0000256" key="4">
    <source>
        <dbReference type="ARBA" id="ARBA00068775"/>
    </source>
</evidence>
<dbReference type="InterPro" id="IPR023054">
    <property type="entry name" value="Sporulation_regulator_WhiA_C"/>
</dbReference>
<organism evidence="10 11">
    <name type="scientific">Cryobacterium melibiosiphilum</name>
    <dbReference type="NCBI Taxonomy" id="995039"/>
    <lineage>
        <taxon>Bacteria</taxon>
        <taxon>Bacillati</taxon>
        <taxon>Actinomycetota</taxon>
        <taxon>Actinomycetes</taxon>
        <taxon>Micrococcales</taxon>
        <taxon>Microbacteriaceae</taxon>
        <taxon>Cryobacterium</taxon>
    </lineage>
</organism>
<feature type="domain" description="WhiA LAGLIDADG-like" evidence="9">
    <location>
        <begin position="127"/>
        <end position="218"/>
    </location>
</feature>
<evidence type="ECO:0000313" key="10">
    <source>
        <dbReference type="EMBL" id="RJT87142.1"/>
    </source>
</evidence>
<evidence type="ECO:0000256" key="1">
    <source>
        <dbReference type="ARBA" id="ARBA00022618"/>
    </source>
</evidence>
<evidence type="ECO:0000259" key="8">
    <source>
        <dbReference type="Pfam" id="PF10298"/>
    </source>
</evidence>
<feature type="region of interest" description="Disordered" evidence="6">
    <location>
        <begin position="307"/>
        <end position="329"/>
    </location>
</feature>
<comment type="similarity">
    <text evidence="5">Belongs to the WhiA family.</text>
</comment>
<gene>
    <name evidence="5 10" type="primary">whiA</name>
    <name evidence="10" type="ORF">D6T64_15385</name>
</gene>
<dbReference type="GO" id="GO:0003677">
    <property type="term" value="F:DNA binding"/>
    <property type="evidence" value="ECO:0007669"/>
    <property type="project" value="UniProtKB-UniRule"/>
</dbReference>